<dbReference type="GO" id="GO:0000976">
    <property type="term" value="F:transcription cis-regulatory region binding"/>
    <property type="evidence" value="ECO:0007669"/>
    <property type="project" value="TreeGrafter"/>
</dbReference>
<comment type="caution">
    <text evidence="12">The sequence shown here is derived from an EMBL/GenBank/DDBJ whole genome shotgun (WGS) entry which is preliminary data.</text>
</comment>
<evidence type="ECO:0000256" key="8">
    <source>
        <dbReference type="PROSITE-ProRule" id="PRU00169"/>
    </source>
</evidence>
<dbReference type="FunFam" id="3.40.50.2300:FF:000001">
    <property type="entry name" value="DNA-binding response regulator PhoB"/>
    <property type="match status" value="1"/>
</dbReference>
<dbReference type="GO" id="GO:0032993">
    <property type="term" value="C:protein-DNA complex"/>
    <property type="evidence" value="ECO:0007669"/>
    <property type="project" value="TreeGrafter"/>
</dbReference>
<dbReference type="EMBL" id="AEQP01000014">
    <property type="protein sequence ID" value="EFV94601.1"/>
    <property type="molecule type" value="Genomic_DNA"/>
</dbReference>
<evidence type="ECO:0000313" key="12">
    <source>
        <dbReference type="EMBL" id="EFV94601.1"/>
    </source>
</evidence>
<dbReference type="SUPFAM" id="SSF52172">
    <property type="entry name" value="CheY-like"/>
    <property type="match status" value="1"/>
</dbReference>
<keyword evidence="7" id="KW-0804">Transcription</keyword>
<dbReference type="PROSITE" id="PS50110">
    <property type="entry name" value="RESPONSE_REGULATORY"/>
    <property type="match status" value="1"/>
</dbReference>
<evidence type="ECO:0000313" key="13">
    <source>
        <dbReference type="Proteomes" id="UP000011021"/>
    </source>
</evidence>
<keyword evidence="2" id="KW-0963">Cytoplasm</keyword>
<evidence type="ECO:0000256" key="7">
    <source>
        <dbReference type="ARBA" id="ARBA00023163"/>
    </source>
</evidence>
<dbReference type="SUPFAM" id="SSF46894">
    <property type="entry name" value="C-terminal effector domain of the bipartite response regulators"/>
    <property type="match status" value="1"/>
</dbReference>
<evidence type="ECO:0000256" key="3">
    <source>
        <dbReference type="ARBA" id="ARBA00022553"/>
    </source>
</evidence>
<feature type="domain" description="Response regulatory" evidence="10">
    <location>
        <begin position="16"/>
        <end position="129"/>
    </location>
</feature>
<dbReference type="AlphaFoldDB" id="E7RYA2"/>
<dbReference type="InterPro" id="IPR001867">
    <property type="entry name" value="OmpR/PhoB-type_DNA-bd"/>
</dbReference>
<dbReference type="Gene3D" id="3.40.50.2300">
    <property type="match status" value="1"/>
</dbReference>
<evidence type="ECO:0000259" key="11">
    <source>
        <dbReference type="PROSITE" id="PS51755"/>
    </source>
</evidence>
<dbReference type="InterPro" id="IPR001789">
    <property type="entry name" value="Sig_transdc_resp-reg_receiver"/>
</dbReference>
<reference evidence="12 13" key="1">
    <citation type="submission" date="2010-12" db="EMBL/GenBank/DDBJ databases">
        <authorList>
            <person name="Muzny D."/>
            <person name="Qin X."/>
            <person name="Deng J."/>
            <person name="Jiang H."/>
            <person name="Liu Y."/>
            <person name="Qu J."/>
            <person name="Song X.-Z."/>
            <person name="Zhang L."/>
            <person name="Thornton R."/>
            <person name="Coyle M."/>
            <person name="Francisco L."/>
            <person name="Jackson L."/>
            <person name="Javaid M."/>
            <person name="Korchina V."/>
            <person name="Kovar C."/>
            <person name="Mata R."/>
            <person name="Mathew T."/>
            <person name="Ngo R."/>
            <person name="Nguyen L."/>
            <person name="Nguyen N."/>
            <person name="Okwuonu G."/>
            <person name="Ongeri F."/>
            <person name="Pham C."/>
            <person name="Simmons D."/>
            <person name="Wilczek-Boney K."/>
            <person name="Hale W."/>
            <person name="Jakkamsetti A."/>
            <person name="Pham P."/>
            <person name="Ruth R."/>
            <person name="San Lucas F."/>
            <person name="Warren J."/>
            <person name="Zhang J."/>
            <person name="Zhao Z."/>
            <person name="Zhou C."/>
            <person name="Zhu D."/>
            <person name="Lee S."/>
            <person name="Bess C."/>
            <person name="Blankenburg K."/>
            <person name="Forbes L."/>
            <person name="Fu Q."/>
            <person name="Gubbala S."/>
            <person name="Hirani K."/>
            <person name="Jayaseelan J.C."/>
            <person name="Lara F."/>
            <person name="Munidasa M."/>
            <person name="Palculict T."/>
            <person name="Patil S."/>
            <person name="Pu L.-L."/>
            <person name="Saada N."/>
            <person name="Tang L."/>
            <person name="Weissenberger G."/>
            <person name="Zhu Y."/>
            <person name="Hemphill L."/>
            <person name="Shang Y."/>
            <person name="Youmans B."/>
            <person name="Ayvaz T."/>
            <person name="Ross M."/>
            <person name="Santibanez J."/>
            <person name="Aqrawi P."/>
            <person name="Gross S."/>
            <person name="Joshi V."/>
            <person name="Fowler G."/>
            <person name="Nazareth L."/>
            <person name="Reid J."/>
            <person name="Worley K."/>
            <person name="Petrosino J."/>
            <person name="Highlander S."/>
            <person name="Gibbs R."/>
        </authorList>
    </citation>
    <scope>NUCLEOTIDE SEQUENCE [LARGE SCALE GENOMIC DNA]</scope>
    <source>
        <strain evidence="12 13">ATCC 51599</strain>
    </source>
</reference>
<keyword evidence="13" id="KW-1185">Reference proteome</keyword>
<dbReference type="PROSITE" id="PS51755">
    <property type="entry name" value="OMPR_PHOB"/>
    <property type="match status" value="1"/>
</dbReference>
<dbReference type="GO" id="GO:0005829">
    <property type="term" value="C:cytosol"/>
    <property type="evidence" value="ECO:0007669"/>
    <property type="project" value="TreeGrafter"/>
</dbReference>
<sequence length="248" mass="28067">MEFMENQQPNQEAPDHVLVVDDDAEIRTLLAEYLSQNGIRVTVARDATEMRQVFDEARPDIIILDLMMPGEDGLTVCRELRSRSNVPVIMLTARADEVDRIIGIEMGADDYLGKPFSPRELLARIKGVLRRTRTLPPSLGDAQQVRFAGWTLDSGARHLISPDNVIVPLSGAEYRLLSVLIQHPNRVLDRNQLMDLTLGREATPFDRSIDVQISRLRNRLNDDAREPRIIKTIRNEGYILAAHVERVG</sequence>
<dbReference type="Proteomes" id="UP000011021">
    <property type="component" value="Unassembled WGS sequence"/>
</dbReference>
<dbReference type="CDD" id="cd00383">
    <property type="entry name" value="trans_reg_C"/>
    <property type="match status" value="1"/>
</dbReference>
<dbReference type="STRING" id="887898.HMPREF0551_1666"/>
<dbReference type="Pfam" id="PF00486">
    <property type="entry name" value="Trans_reg_C"/>
    <property type="match status" value="1"/>
</dbReference>
<evidence type="ECO:0000256" key="1">
    <source>
        <dbReference type="ARBA" id="ARBA00004496"/>
    </source>
</evidence>
<accession>E7RYA2</accession>
<evidence type="ECO:0000256" key="2">
    <source>
        <dbReference type="ARBA" id="ARBA00022490"/>
    </source>
</evidence>
<feature type="domain" description="OmpR/PhoB-type" evidence="11">
    <location>
        <begin position="142"/>
        <end position="242"/>
    </location>
</feature>
<dbReference type="PANTHER" id="PTHR48111:SF4">
    <property type="entry name" value="DNA-BINDING DUAL TRANSCRIPTIONAL REGULATOR OMPR"/>
    <property type="match status" value="1"/>
</dbReference>
<dbReference type="InterPro" id="IPR011006">
    <property type="entry name" value="CheY-like_superfamily"/>
</dbReference>
<keyword evidence="3 8" id="KW-0597">Phosphoprotein</keyword>
<dbReference type="Pfam" id="PF00072">
    <property type="entry name" value="Response_reg"/>
    <property type="match status" value="1"/>
</dbReference>
<evidence type="ECO:0000256" key="9">
    <source>
        <dbReference type="PROSITE-ProRule" id="PRU01091"/>
    </source>
</evidence>
<feature type="modified residue" description="4-aspartylphosphate" evidence="8">
    <location>
        <position position="65"/>
    </location>
</feature>
<protein>
    <submittedName>
        <fullName evidence="12">Response regulator receiver domain protein</fullName>
    </submittedName>
</protein>
<dbReference type="eggNOG" id="COG0745">
    <property type="taxonomic scope" value="Bacteria"/>
</dbReference>
<evidence type="ECO:0000256" key="4">
    <source>
        <dbReference type="ARBA" id="ARBA00023012"/>
    </source>
</evidence>
<dbReference type="Gene3D" id="1.10.10.10">
    <property type="entry name" value="Winged helix-like DNA-binding domain superfamily/Winged helix DNA-binding domain"/>
    <property type="match status" value="1"/>
</dbReference>
<dbReference type="GO" id="GO:0000156">
    <property type="term" value="F:phosphorelay response regulator activity"/>
    <property type="evidence" value="ECO:0007669"/>
    <property type="project" value="TreeGrafter"/>
</dbReference>
<dbReference type="GO" id="GO:0006355">
    <property type="term" value="P:regulation of DNA-templated transcription"/>
    <property type="evidence" value="ECO:0007669"/>
    <property type="project" value="InterPro"/>
</dbReference>
<dbReference type="Gene3D" id="6.10.250.690">
    <property type="match status" value="1"/>
</dbReference>
<dbReference type="InterPro" id="IPR016032">
    <property type="entry name" value="Sig_transdc_resp-reg_C-effctor"/>
</dbReference>
<dbReference type="SMART" id="SM00448">
    <property type="entry name" value="REC"/>
    <property type="match status" value="1"/>
</dbReference>
<dbReference type="InterPro" id="IPR039420">
    <property type="entry name" value="WalR-like"/>
</dbReference>
<gene>
    <name evidence="12" type="ORF">HMPREF0551_1666</name>
</gene>
<evidence type="ECO:0000259" key="10">
    <source>
        <dbReference type="PROSITE" id="PS50110"/>
    </source>
</evidence>
<keyword evidence="4" id="KW-0902">Two-component regulatory system</keyword>
<dbReference type="InterPro" id="IPR036388">
    <property type="entry name" value="WH-like_DNA-bd_sf"/>
</dbReference>
<dbReference type="HOGENOM" id="CLU_000445_30_4_4"/>
<organism evidence="12 13">
    <name type="scientific">Lautropia mirabilis ATCC 51599</name>
    <dbReference type="NCBI Taxonomy" id="887898"/>
    <lineage>
        <taxon>Bacteria</taxon>
        <taxon>Pseudomonadati</taxon>
        <taxon>Pseudomonadota</taxon>
        <taxon>Betaproteobacteria</taxon>
        <taxon>Burkholderiales</taxon>
        <taxon>Burkholderiaceae</taxon>
        <taxon>Lautropia</taxon>
    </lineage>
</organism>
<keyword evidence="6 9" id="KW-0238">DNA-binding</keyword>
<dbReference type="FunFam" id="1.10.10.10:FF:000099">
    <property type="entry name" value="Two-component system response regulator TorR"/>
    <property type="match status" value="1"/>
</dbReference>
<dbReference type="SMART" id="SM00862">
    <property type="entry name" value="Trans_reg_C"/>
    <property type="match status" value="1"/>
</dbReference>
<name>E7RYA2_9BURK</name>
<comment type="subcellular location">
    <subcellularLocation>
        <location evidence="1">Cytoplasm</location>
    </subcellularLocation>
</comment>
<proteinExistence type="predicted"/>
<dbReference type="PANTHER" id="PTHR48111">
    <property type="entry name" value="REGULATOR OF RPOS"/>
    <property type="match status" value="1"/>
</dbReference>
<evidence type="ECO:0000256" key="5">
    <source>
        <dbReference type="ARBA" id="ARBA00023015"/>
    </source>
</evidence>
<keyword evidence="5" id="KW-0805">Transcription regulation</keyword>
<feature type="DNA-binding region" description="OmpR/PhoB-type" evidence="9">
    <location>
        <begin position="142"/>
        <end position="242"/>
    </location>
</feature>
<evidence type="ECO:0000256" key="6">
    <source>
        <dbReference type="ARBA" id="ARBA00023125"/>
    </source>
</evidence>